<sequence length="194" mass="22150">MKHITTEELRTIVDREGLILQGCGGDPMEWINVINDLLKQEGILQNNDTFKEIYIFEYDNCTNILLDFENVDLDIGRLAMWRLRTHDAFGGTWLSDYLPNKLGVDMNQPPDQKEKPDCALIGQNSNIFNLMGIASQTLKKNGLREQAKEMKERITISGSYDEALGIIEEYVNITSTQDEQESNQEIGMEGMQLE</sequence>
<gene>
    <name evidence="2" type="ORF">EDC19_2461</name>
</gene>
<dbReference type="EMBL" id="SMGQ01000016">
    <property type="protein sequence ID" value="TCK89047.1"/>
    <property type="molecule type" value="Genomic_DNA"/>
</dbReference>
<keyword evidence="3" id="KW-1185">Reference proteome</keyword>
<evidence type="ECO:0000256" key="1">
    <source>
        <dbReference type="SAM" id="MobiDB-lite"/>
    </source>
</evidence>
<dbReference type="AlphaFoldDB" id="A0A4R1MAV9"/>
<comment type="caution">
    <text evidence="2">The sequence shown here is derived from an EMBL/GenBank/DDBJ whole genome shotgun (WGS) entry which is preliminary data.</text>
</comment>
<evidence type="ECO:0000313" key="3">
    <source>
        <dbReference type="Proteomes" id="UP000294545"/>
    </source>
</evidence>
<dbReference type="OrthoDB" id="1912389at2"/>
<accession>A0A4R1MAV9</accession>
<reference evidence="2 3" key="1">
    <citation type="submission" date="2019-03" db="EMBL/GenBank/DDBJ databases">
        <title>Genomic Encyclopedia of Type Strains, Phase IV (KMG-IV): sequencing the most valuable type-strain genomes for metagenomic binning, comparative biology and taxonomic classification.</title>
        <authorList>
            <person name="Goeker M."/>
        </authorList>
    </citation>
    <scope>NUCLEOTIDE SEQUENCE [LARGE SCALE GENOMIC DNA]</scope>
    <source>
        <strain evidence="2 3">DSM 24176</strain>
    </source>
</reference>
<feature type="region of interest" description="Disordered" evidence="1">
    <location>
        <begin position="175"/>
        <end position="194"/>
    </location>
</feature>
<protein>
    <submittedName>
        <fullName evidence="2">Uncharacterized protein</fullName>
    </submittedName>
</protein>
<dbReference type="RefSeq" id="WP_132283132.1">
    <property type="nucleotide sequence ID" value="NZ_SMGQ01000016.1"/>
</dbReference>
<proteinExistence type="predicted"/>
<organism evidence="2 3">
    <name type="scientific">Natranaerovirga hydrolytica</name>
    <dbReference type="NCBI Taxonomy" id="680378"/>
    <lineage>
        <taxon>Bacteria</taxon>
        <taxon>Bacillati</taxon>
        <taxon>Bacillota</taxon>
        <taxon>Clostridia</taxon>
        <taxon>Lachnospirales</taxon>
        <taxon>Natranaerovirgaceae</taxon>
        <taxon>Natranaerovirga</taxon>
    </lineage>
</organism>
<dbReference type="Proteomes" id="UP000294545">
    <property type="component" value="Unassembled WGS sequence"/>
</dbReference>
<name>A0A4R1MAV9_9FIRM</name>
<evidence type="ECO:0000313" key="2">
    <source>
        <dbReference type="EMBL" id="TCK89047.1"/>
    </source>
</evidence>